<dbReference type="OrthoDB" id="409189at2759"/>
<evidence type="ECO:0000256" key="13">
    <source>
        <dbReference type="PIRSR" id="PIRSR001589-3"/>
    </source>
</evidence>
<dbReference type="GO" id="GO:0006529">
    <property type="term" value="P:asparagine biosynthetic process"/>
    <property type="evidence" value="ECO:0007669"/>
    <property type="project" value="UniProtKB-KW"/>
</dbReference>
<dbReference type="GO" id="GO:0005829">
    <property type="term" value="C:cytosol"/>
    <property type="evidence" value="ECO:0007669"/>
    <property type="project" value="TreeGrafter"/>
</dbReference>
<dbReference type="GO" id="GO:0005524">
    <property type="term" value="F:ATP binding"/>
    <property type="evidence" value="ECO:0007669"/>
    <property type="project" value="UniProtKB-KW"/>
</dbReference>
<evidence type="ECO:0000259" key="14">
    <source>
        <dbReference type="PROSITE" id="PS51278"/>
    </source>
</evidence>
<protein>
    <recommendedName>
        <fullName evidence="2">asparagine synthase (glutamine-hydrolyzing)</fullName>
        <ecNumber evidence="2">6.3.5.4</ecNumber>
    </recommendedName>
</protein>
<dbReference type="InterPro" id="IPR006426">
    <property type="entry name" value="Asn_synth_AEB"/>
</dbReference>
<comment type="catalytic activity">
    <reaction evidence="9">
        <text>L-aspartate + L-glutamine + ATP + H2O = L-asparagine + L-glutamate + AMP + diphosphate + H(+)</text>
        <dbReference type="Rhea" id="RHEA:12228"/>
        <dbReference type="ChEBI" id="CHEBI:15377"/>
        <dbReference type="ChEBI" id="CHEBI:15378"/>
        <dbReference type="ChEBI" id="CHEBI:29985"/>
        <dbReference type="ChEBI" id="CHEBI:29991"/>
        <dbReference type="ChEBI" id="CHEBI:30616"/>
        <dbReference type="ChEBI" id="CHEBI:33019"/>
        <dbReference type="ChEBI" id="CHEBI:58048"/>
        <dbReference type="ChEBI" id="CHEBI:58359"/>
        <dbReference type="ChEBI" id="CHEBI:456215"/>
        <dbReference type="EC" id="6.3.5.4"/>
    </reaction>
</comment>
<dbReference type="InterPro" id="IPR029055">
    <property type="entry name" value="Ntn_hydrolases_N"/>
</dbReference>
<evidence type="ECO:0000256" key="3">
    <source>
        <dbReference type="ARBA" id="ARBA00022598"/>
    </source>
</evidence>
<dbReference type="InterPro" id="IPR014729">
    <property type="entry name" value="Rossmann-like_a/b/a_fold"/>
</dbReference>
<dbReference type="AlphaFoldDB" id="A0A0G4IKK1"/>
<dbReference type="SUPFAM" id="SSF56235">
    <property type="entry name" value="N-terminal nucleophile aminohydrolases (Ntn hydrolases)"/>
    <property type="match status" value="1"/>
</dbReference>
<keyword evidence="16" id="KW-1185">Reference proteome</keyword>
<dbReference type="PANTHER" id="PTHR11772:SF2">
    <property type="entry name" value="ASPARAGINE SYNTHETASE [GLUTAMINE-HYDROLYZING]"/>
    <property type="match status" value="1"/>
</dbReference>
<dbReference type="CDD" id="cd00712">
    <property type="entry name" value="AsnB"/>
    <property type="match status" value="1"/>
</dbReference>
<reference evidence="15 16" key="1">
    <citation type="submission" date="2015-02" db="EMBL/GenBank/DDBJ databases">
        <authorList>
            <person name="Chooi Y.-H."/>
        </authorList>
    </citation>
    <scope>NUCLEOTIDE SEQUENCE [LARGE SCALE GENOMIC DNA]</scope>
    <source>
        <strain evidence="15">E3</strain>
    </source>
</reference>
<feature type="binding site" evidence="12">
    <location>
        <position position="101"/>
    </location>
    <ligand>
        <name>L-glutamine</name>
        <dbReference type="ChEBI" id="CHEBI:58359"/>
    </ligand>
</feature>
<dbReference type="PIRSF" id="PIRSF001589">
    <property type="entry name" value="Asn_synthetase_glu-h"/>
    <property type="match status" value="1"/>
</dbReference>
<feature type="binding site" evidence="12">
    <location>
        <position position="241"/>
    </location>
    <ligand>
        <name>ATP</name>
        <dbReference type="ChEBI" id="CHEBI:30616"/>
    </ligand>
</feature>
<name>A0A0G4IKK1_PLABS</name>
<dbReference type="InterPro" id="IPR050795">
    <property type="entry name" value="Asn_Synthetase"/>
</dbReference>
<evidence type="ECO:0000256" key="6">
    <source>
        <dbReference type="ARBA" id="ARBA00022840"/>
    </source>
</evidence>
<evidence type="ECO:0000313" key="16">
    <source>
        <dbReference type="Proteomes" id="UP000039324"/>
    </source>
</evidence>
<dbReference type="SUPFAM" id="SSF52402">
    <property type="entry name" value="Adenine nucleotide alpha hydrolases-like"/>
    <property type="match status" value="1"/>
</dbReference>
<evidence type="ECO:0000256" key="8">
    <source>
        <dbReference type="ARBA" id="ARBA00022962"/>
    </source>
</evidence>
<evidence type="ECO:0000313" key="15">
    <source>
        <dbReference type="EMBL" id="CEO95689.1"/>
    </source>
</evidence>
<evidence type="ECO:0000256" key="12">
    <source>
        <dbReference type="PIRSR" id="PIRSR001589-2"/>
    </source>
</evidence>
<feature type="site" description="Important for beta-aspartyl-AMP intermediate formation" evidence="13">
    <location>
        <position position="348"/>
    </location>
</feature>
<feature type="binding site" evidence="12">
    <location>
        <begin position="346"/>
        <end position="347"/>
    </location>
    <ligand>
        <name>ATP</name>
        <dbReference type="ChEBI" id="CHEBI:30616"/>
    </ligand>
</feature>
<dbReference type="Gene3D" id="3.60.20.10">
    <property type="entry name" value="Glutamine Phosphoribosylpyrophosphate, subunit 1, domain 1"/>
    <property type="match status" value="1"/>
</dbReference>
<dbReference type="Pfam" id="PF13537">
    <property type="entry name" value="GATase_7"/>
    <property type="match status" value="1"/>
</dbReference>
<feature type="active site" description="For GATase activity" evidence="11">
    <location>
        <position position="2"/>
    </location>
</feature>
<evidence type="ECO:0000256" key="4">
    <source>
        <dbReference type="ARBA" id="ARBA00022605"/>
    </source>
</evidence>
<dbReference type="EC" id="6.3.5.4" evidence="2"/>
<evidence type="ECO:0000256" key="11">
    <source>
        <dbReference type="PIRSR" id="PIRSR001589-1"/>
    </source>
</evidence>
<keyword evidence="6 10" id="KW-0067">ATP-binding</keyword>
<evidence type="ECO:0000256" key="9">
    <source>
        <dbReference type="ARBA" id="ARBA00048741"/>
    </source>
</evidence>
<keyword evidence="5 10" id="KW-0547">Nucleotide-binding</keyword>
<dbReference type="InterPro" id="IPR033738">
    <property type="entry name" value="AsnB_N"/>
</dbReference>
<evidence type="ECO:0000256" key="7">
    <source>
        <dbReference type="ARBA" id="ARBA00022888"/>
    </source>
</evidence>
<dbReference type="PROSITE" id="PS51278">
    <property type="entry name" value="GATASE_TYPE_2"/>
    <property type="match status" value="1"/>
</dbReference>
<dbReference type="STRING" id="37360.A0A0G4IKK1"/>
<dbReference type="CDD" id="cd01991">
    <property type="entry name" value="Asn_synthase_B_C"/>
    <property type="match status" value="1"/>
</dbReference>
<keyword evidence="8 11" id="KW-0315">Glutamine amidotransferase</keyword>
<evidence type="ECO:0000256" key="5">
    <source>
        <dbReference type="ARBA" id="ARBA00022741"/>
    </source>
</evidence>
<dbReference type="Proteomes" id="UP000039324">
    <property type="component" value="Unassembled WGS sequence"/>
</dbReference>
<feature type="domain" description="Glutamine amidotransferase type-2" evidence="14">
    <location>
        <begin position="2"/>
        <end position="190"/>
    </location>
</feature>
<sequence>MCGILAITGLSPGFDAASYRRTALMMARRLRHRGPDWSGVYADSHAILLHERLTIVDVTTGAQPQYSPDGNVVLAVNGEIYNHLDIREEMRGKATFKSNSDCEVIIHMYQQSGGKTDFVNDLRGMFAFVLYDRASCRIVAARDPVGIVPLYIGWAADGSVWFASELKALCDSCTRFMQFPPGHLYDSSLPMPDRMQLWYQPAWRSPSFVPDPIEDLDTALHNALVDAVKSHLMADVPFGVLLSGGLDSSLIASIANRLVSSDGEGRIRSFSIGLEGSPDLAAARSVAEFLGTRHHEFTFTVQEGLDALSDVIYHLETFDLTTVRASTPMFLLARRIKATGVKMVLSGEGSDEVFGGYLYFHKAPNAEDFQAELIDKIADLHKYDCLRANKAMSAFGVEVRVPFLDTRFLDMAMSIDARAKMARDEVTGAKRMEKYVLRRAFSKGRYLPDDILWRQKEQFSDGVGYGWIDSLKEFAENHVSDAMMETAEYRFLDKTPTTKEAYLYRQIFESHFPQQAARDTVPWAATIACSTPRAFLWDKAFQAMADPSGRCVVGVHDDAYRHGGSI</sequence>
<dbReference type="GO" id="GO:0004066">
    <property type="term" value="F:asparagine synthase (glutamine-hydrolyzing) activity"/>
    <property type="evidence" value="ECO:0007669"/>
    <property type="project" value="UniProtKB-EC"/>
</dbReference>
<organism evidence="15 16">
    <name type="scientific">Plasmodiophora brassicae</name>
    <name type="common">Clubroot disease agent</name>
    <dbReference type="NCBI Taxonomy" id="37360"/>
    <lineage>
        <taxon>Eukaryota</taxon>
        <taxon>Sar</taxon>
        <taxon>Rhizaria</taxon>
        <taxon>Endomyxa</taxon>
        <taxon>Phytomyxea</taxon>
        <taxon>Plasmodiophorida</taxon>
        <taxon>Plasmodiophoridae</taxon>
        <taxon>Plasmodiophora</taxon>
    </lineage>
</organism>
<dbReference type="InterPro" id="IPR017932">
    <property type="entry name" value="GATase_2_dom"/>
</dbReference>
<accession>A0A0G4IKK1</accession>
<dbReference type="OMA" id="GIVCAFD"/>
<evidence type="ECO:0000256" key="1">
    <source>
        <dbReference type="ARBA" id="ARBA00005187"/>
    </source>
</evidence>
<proteinExistence type="predicted"/>
<comment type="pathway">
    <text evidence="1">Amino-acid biosynthesis; L-asparagine biosynthesis; L-asparagine from L-aspartate (L-Gln route): step 1/1.</text>
</comment>
<keyword evidence="7 11" id="KW-0061">Asparagine biosynthesis</keyword>
<evidence type="ECO:0000256" key="2">
    <source>
        <dbReference type="ARBA" id="ARBA00012737"/>
    </source>
</evidence>
<evidence type="ECO:0000256" key="10">
    <source>
        <dbReference type="PIRNR" id="PIRNR001589"/>
    </source>
</evidence>
<dbReference type="EMBL" id="CDSF01000035">
    <property type="protein sequence ID" value="CEO95689.1"/>
    <property type="molecule type" value="Genomic_DNA"/>
</dbReference>
<dbReference type="PANTHER" id="PTHR11772">
    <property type="entry name" value="ASPARAGINE SYNTHETASE"/>
    <property type="match status" value="1"/>
</dbReference>
<dbReference type="NCBIfam" id="NF006949">
    <property type="entry name" value="PRK09431.1"/>
    <property type="match status" value="1"/>
</dbReference>
<dbReference type="FunFam" id="3.40.50.620:FF:000031">
    <property type="entry name" value="Asparagine synthase B"/>
    <property type="match status" value="1"/>
</dbReference>
<dbReference type="Gene3D" id="3.40.50.620">
    <property type="entry name" value="HUPs"/>
    <property type="match status" value="1"/>
</dbReference>
<keyword evidence="3" id="KW-0436">Ligase</keyword>
<feature type="binding site" evidence="12">
    <location>
        <position position="272"/>
    </location>
    <ligand>
        <name>ATP</name>
        <dbReference type="ChEBI" id="CHEBI:30616"/>
    </ligand>
</feature>
<dbReference type="Pfam" id="PF00733">
    <property type="entry name" value="Asn_synthase"/>
    <property type="match status" value="1"/>
</dbReference>
<keyword evidence="4 11" id="KW-0028">Amino-acid biosynthesis</keyword>
<gene>
    <name evidence="15" type="ORF">PBRA_004402</name>
</gene>
<dbReference type="InterPro" id="IPR001962">
    <property type="entry name" value="Asn_synthase"/>
</dbReference>